<name>A0A9D4T837_RHISA</name>
<proteinExistence type="predicted"/>
<gene>
    <name evidence="1" type="ORF">HPB52_019726</name>
</gene>
<protein>
    <submittedName>
        <fullName evidence="1">Uncharacterized protein</fullName>
    </submittedName>
</protein>
<keyword evidence="2" id="KW-1185">Reference proteome</keyword>
<accession>A0A9D4T837</accession>
<dbReference type="EMBL" id="JABSTV010001246">
    <property type="protein sequence ID" value="KAH7976795.1"/>
    <property type="molecule type" value="Genomic_DNA"/>
</dbReference>
<dbReference type="Proteomes" id="UP000821837">
    <property type="component" value="Chromosome 10"/>
</dbReference>
<organism evidence="1 2">
    <name type="scientific">Rhipicephalus sanguineus</name>
    <name type="common">Brown dog tick</name>
    <name type="synonym">Ixodes sanguineus</name>
    <dbReference type="NCBI Taxonomy" id="34632"/>
    <lineage>
        <taxon>Eukaryota</taxon>
        <taxon>Metazoa</taxon>
        <taxon>Ecdysozoa</taxon>
        <taxon>Arthropoda</taxon>
        <taxon>Chelicerata</taxon>
        <taxon>Arachnida</taxon>
        <taxon>Acari</taxon>
        <taxon>Parasitiformes</taxon>
        <taxon>Ixodida</taxon>
        <taxon>Ixodoidea</taxon>
        <taxon>Ixodidae</taxon>
        <taxon>Rhipicephalinae</taxon>
        <taxon>Rhipicephalus</taxon>
        <taxon>Rhipicephalus</taxon>
    </lineage>
</organism>
<evidence type="ECO:0000313" key="1">
    <source>
        <dbReference type="EMBL" id="KAH7976795.1"/>
    </source>
</evidence>
<reference evidence="1" key="2">
    <citation type="submission" date="2021-09" db="EMBL/GenBank/DDBJ databases">
        <authorList>
            <person name="Jia N."/>
            <person name="Wang J."/>
            <person name="Shi W."/>
            <person name="Du L."/>
            <person name="Sun Y."/>
            <person name="Zhan W."/>
            <person name="Jiang J."/>
            <person name="Wang Q."/>
            <person name="Zhang B."/>
            <person name="Ji P."/>
            <person name="Sakyi L.B."/>
            <person name="Cui X."/>
            <person name="Yuan T."/>
            <person name="Jiang B."/>
            <person name="Yang W."/>
            <person name="Lam T.T.-Y."/>
            <person name="Chang Q."/>
            <person name="Ding S."/>
            <person name="Wang X."/>
            <person name="Zhu J."/>
            <person name="Ruan X."/>
            <person name="Zhao L."/>
            <person name="Wei J."/>
            <person name="Que T."/>
            <person name="Du C."/>
            <person name="Cheng J."/>
            <person name="Dai P."/>
            <person name="Han X."/>
            <person name="Huang E."/>
            <person name="Gao Y."/>
            <person name="Liu J."/>
            <person name="Shao H."/>
            <person name="Ye R."/>
            <person name="Li L."/>
            <person name="Wei W."/>
            <person name="Wang X."/>
            <person name="Wang C."/>
            <person name="Huo Q."/>
            <person name="Li W."/>
            <person name="Guo W."/>
            <person name="Chen H."/>
            <person name="Chen S."/>
            <person name="Zhou L."/>
            <person name="Zhou L."/>
            <person name="Ni X."/>
            <person name="Tian J."/>
            <person name="Zhou Y."/>
            <person name="Sheng Y."/>
            <person name="Liu T."/>
            <person name="Pan Y."/>
            <person name="Xia L."/>
            <person name="Li J."/>
            <person name="Zhao F."/>
            <person name="Cao W."/>
        </authorList>
    </citation>
    <scope>NUCLEOTIDE SEQUENCE</scope>
    <source>
        <strain evidence="1">Rsan-2018</strain>
        <tissue evidence="1">Larvae</tissue>
    </source>
</reference>
<sequence>MGSSAGGTRGVFCALVQCRTFVWSPRVWCHTFGWAGHDTSARHRATVEVSGGAAWCNPVVQRALADDAANAAPSHQCRRNLQLALLQNPAGRQVKHARAVNRPAVLTQGYFCCRDFTGERKRCRNVQPSSSLCKIYAAKARV</sequence>
<reference evidence="1" key="1">
    <citation type="journal article" date="2020" name="Cell">
        <title>Large-Scale Comparative Analyses of Tick Genomes Elucidate Their Genetic Diversity and Vector Capacities.</title>
        <authorList>
            <consortium name="Tick Genome and Microbiome Consortium (TIGMIC)"/>
            <person name="Jia N."/>
            <person name="Wang J."/>
            <person name="Shi W."/>
            <person name="Du L."/>
            <person name="Sun Y."/>
            <person name="Zhan W."/>
            <person name="Jiang J.F."/>
            <person name="Wang Q."/>
            <person name="Zhang B."/>
            <person name="Ji P."/>
            <person name="Bell-Sakyi L."/>
            <person name="Cui X.M."/>
            <person name="Yuan T.T."/>
            <person name="Jiang B.G."/>
            <person name="Yang W.F."/>
            <person name="Lam T.T."/>
            <person name="Chang Q.C."/>
            <person name="Ding S.J."/>
            <person name="Wang X.J."/>
            <person name="Zhu J.G."/>
            <person name="Ruan X.D."/>
            <person name="Zhao L."/>
            <person name="Wei J.T."/>
            <person name="Ye R.Z."/>
            <person name="Que T.C."/>
            <person name="Du C.H."/>
            <person name="Zhou Y.H."/>
            <person name="Cheng J.X."/>
            <person name="Dai P.F."/>
            <person name="Guo W.B."/>
            <person name="Han X.H."/>
            <person name="Huang E.J."/>
            <person name="Li L.F."/>
            <person name="Wei W."/>
            <person name="Gao Y.C."/>
            <person name="Liu J.Z."/>
            <person name="Shao H.Z."/>
            <person name="Wang X."/>
            <person name="Wang C.C."/>
            <person name="Yang T.C."/>
            <person name="Huo Q.B."/>
            <person name="Li W."/>
            <person name="Chen H.Y."/>
            <person name="Chen S.E."/>
            <person name="Zhou L.G."/>
            <person name="Ni X.B."/>
            <person name="Tian J.H."/>
            <person name="Sheng Y."/>
            <person name="Liu T."/>
            <person name="Pan Y.S."/>
            <person name="Xia L.Y."/>
            <person name="Li J."/>
            <person name="Zhao F."/>
            <person name="Cao W.C."/>
        </authorList>
    </citation>
    <scope>NUCLEOTIDE SEQUENCE</scope>
    <source>
        <strain evidence="1">Rsan-2018</strain>
    </source>
</reference>
<evidence type="ECO:0000313" key="2">
    <source>
        <dbReference type="Proteomes" id="UP000821837"/>
    </source>
</evidence>
<comment type="caution">
    <text evidence="1">The sequence shown here is derived from an EMBL/GenBank/DDBJ whole genome shotgun (WGS) entry which is preliminary data.</text>
</comment>
<dbReference type="AlphaFoldDB" id="A0A9D4T837"/>